<keyword evidence="2" id="KW-0808">Transferase</keyword>
<protein>
    <submittedName>
        <fullName evidence="2">Glycosyltransferase</fullName>
        <ecNumber evidence="2">2.4.-.-</ecNumber>
    </submittedName>
</protein>
<name>A0ABT7VXU4_9BORD</name>
<sequence>MSAFDFFDRVTRRAQIPRSGSFKKLKIALISDELTALCLQHECEIRNISPLNYRVVFRYWHPDILLVESAWYGKGNAWKFKIASYDGHPERNNNELRRVVACARDMGIPCVFWNKEDGVHFDRFIQSASLFDHIFTVDANTVPRYRAALGDAASVHPLMFAIQPALHSPTSHGYRYSRACFVGSYSHHIHPRRRMWQDMLFEGTQQLGLTVYDRNSNRRSDVYRYPARPWIDLRTQIPHRNTAQVYREHMVCLNVNTIEDSPTMFSRRFLEIVASGGLAVSTPALSIEQQFADYCHVVSSPEELEDLLGTLRNGWRRTDKEMVQAGAQHVLQFHTWEKRLEQILQIVPIRKSIG</sequence>
<dbReference type="EMBL" id="JAUDJE010000001">
    <property type="protein sequence ID" value="MDM9557757.1"/>
    <property type="molecule type" value="Genomic_DNA"/>
</dbReference>
<evidence type="ECO:0000313" key="3">
    <source>
        <dbReference type="Proteomes" id="UP001175604"/>
    </source>
</evidence>
<dbReference type="GO" id="GO:0016757">
    <property type="term" value="F:glycosyltransferase activity"/>
    <property type="evidence" value="ECO:0007669"/>
    <property type="project" value="UniProtKB-KW"/>
</dbReference>
<keyword evidence="2" id="KW-0328">Glycosyltransferase</keyword>
<evidence type="ECO:0000313" key="2">
    <source>
        <dbReference type="EMBL" id="MDM9557757.1"/>
    </source>
</evidence>
<gene>
    <name evidence="2" type="ORF">QUC21_01900</name>
</gene>
<dbReference type="RefSeq" id="WP_289784208.1">
    <property type="nucleotide sequence ID" value="NZ_JAUDJE010000001.1"/>
</dbReference>
<accession>A0ABT7VXU4</accession>
<proteinExistence type="predicted"/>
<evidence type="ECO:0000259" key="1">
    <source>
        <dbReference type="Pfam" id="PF13524"/>
    </source>
</evidence>
<dbReference type="Pfam" id="PF13524">
    <property type="entry name" value="Glyco_trans_1_2"/>
    <property type="match status" value="1"/>
</dbReference>
<reference evidence="2" key="1">
    <citation type="submission" date="2023-06" db="EMBL/GenBank/DDBJ databases">
        <title>full genome analysis of Phenantherene degrader P3.</title>
        <authorList>
            <person name="Akbar A."/>
            <person name="Rahmeh R."/>
            <person name="Kishk M."/>
        </authorList>
    </citation>
    <scope>NUCLEOTIDE SEQUENCE</scope>
    <source>
        <strain evidence="2">P3</strain>
    </source>
</reference>
<dbReference type="InterPro" id="IPR055259">
    <property type="entry name" value="YkvP/CgeB_Glyco_trans-like"/>
</dbReference>
<dbReference type="EC" id="2.4.-.-" evidence="2"/>
<organism evidence="2 3">
    <name type="scientific">Bordetella petrii</name>
    <dbReference type="NCBI Taxonomy" id="94624"/>
    <lineage>
        <taxon>Bacteria</taxon>
        <taxon>Pseudomonadati</taxon>
        <taxon>Pseudomonadota</taxon>
        <taxon>Betaproteobacteria</taxon>
        <taxon>Burkholderiales</taxon>
        <taxon>Alcaligenaceae</taxon>
        <taxon>Bordetella</taxon>
    </lineage>
</organism>
<keyword evidence="3" id="KW-1185">Reference proteome</keyword>
<feature type="domain" description="Spore protein YkvP/CgeB glycosyl transferase-like" evidence="1">
    <location>
        <begin position="225"/>
        <end position="345"/>
    </location>
</feature>
<comment type="caution">
    <text evidence="2">The sequence shown here is derived from an EMBL/GenBank/DDBJ whole genome shotgun (WGS) entry which is preliminary data.</text>
</comment>
<dbReference type="Proteomes" id="UP001175604">
    <property type="component" value="Unassembled WGS sequence"/>
</dbReference>